<comment type="subcellular location">
    <subcellularLocation>
        <location evidence="1 10">Cytoplasm</location>
    </subcellularLocation>
</comment>
<dbReference type="SUPFAM" id="SSF51064">
    <property type="entry name" value="Head domain of nucleotide exchange factor GrpE"/>
    <property type="match status" value="1"/>
</dbReference>
<dbReference type="InterPro" id="IPR000740">
    <property type="entry name" value="GrpE"/>
</dbReference>
<reference evidence="14 15" key="1">
    <citation type="submission" date="2017-02" db="EMBL/GenBank/DDBJ databases">
        <title>Chromobacterium haemolyticum H5244.</title>
        <authorList>
            <person name="Gulvik C.A."/>
        </authorList>
    </citation>
    <scope>NUCLEOTIDE SEQUENCE [LARGE SCALE GENOMIC DNA]</scope>
    <source>
        <strain evidence="14 15">H5244</strain>
    </source>
</reference>
<dbReference type="PRINTS" id="PR00773">
    <property type="entry name" value="GRPEPROTEIN"/>
</dbReference>
<dbReference type="SUPFAM" id="SSF58014">
    <property type="entry name" value="Coiled-coil domain of nucleotide exchange factor GrpE"/>
    <property type="match status" value="1"/>
</dbReference>
<dbReference type="Gene3D" id="2.30.22.10">
    <property type="entry name" value="Head domain of nucleotide exchange factor GrpE"/>
    <property type="match status" value="1"/>
</dbReference>
<keyword evidence="13" id="KW-0175">Coiled coil</keyword>
<comment type="similarity">
    <text evidence="2 10 12">Belongs to the GrpE family.</text>
</comment>
<comment type="subunit">
    <text evidence="3 10">Homodimer.</text>
</comment>
<dbReference type="RefSeq" id="WP_081554281.1">
    <property type="nucleotide sequence ID" value="NZ_JBBIGS010000007.1"/>
</dbReference>
<evidence type="ECO:0000256" key="13">
    <source>
        <dbReference type="SAM" id="Coils"/>
    </source>
</evidence>
<feature type="coiled-coil region" evidence="13">
    <location>
        <begin position="22"/>
        <end position="74"/>
    </location>
</feature>
<evidence type="ECO:0000256" key="2">
    <source>
        <dbReference type="ARBA" id="ARBA00009054"/>
    </source>
</evidence>
<dbReference type="GO" id="GO:0006457">
    <property type="term" value="P:protein folding"/>
    <property type="evidence" value="ECO:0007669"/>
    <property type="project" value="InterPro"/>
</dbReference>
<dbReference type="GO" id="GO:0051082">
    <property type="term" value="F:unfolded protein binding"/>
    <property type="evidence" value="ECO:0007669"/>
    <property type="project" value="TreeGrafter"/>
</dbReference>
<evidence type="ECO:0000256" key="3">
    <source>
        <dbReference type="ARBA" id="ARBA00011738"/>
    </source>
</evidence>
<organism evidence="14 15">
    <name type="scientific">Chromobacterium haemolyticum</name>
    <dbReference type="NCBI Taxonomy" id="394935"/>
    <lineage>
        <taxon>Bacteria</taxon>
        <taxon>Pseudomonadati</taxon>
        <taxon>Pseudomonadota</taxon>
        <taxon>Betaproteobacteria</taxon>
        <taxon>Neisseriales</taxon>
        <taxon>Chromobacteriaceae</taxon>
        <taxon>Chromobacterium</taxon>
    </lineage>
</organism>
<dbReference type="CDD" id="cd00446">
    <property type="entry name" value="GrpE"/>
    <property type="match status" value="1"/>
</dbReference>
<dbReference type="PANTHER" id="PTHR21237">
    <property type="entry name" value="GRPE PROTEIN"/>
    <property type="match status" value="1"/>
</dbReference>
<dbReference type="PROSITE" id="PS01071">
    <property type="entry name" value="GRPE"/>
    <property type="match status" value="1"/>
</dbReference>
<dbReference type="InterPro" id="IPR013805">
    <property type="entry name" value="GrpE_CC"/>
</dbReference>
<dbReference type="GO" id="GO:0051087">
    <property type="term" value="F:protein-folding chaperone binding"/>
    <property type="evidence" value="ECO:0007669"/>
    <property type="project" value="InterPro"/>
</dbReference>
<evidence type="ECO:0000313" key="15">
    <source>
        <dbReference type="Proteomes" id="UP000192721"/>
    </source>
</evidence>
<comment type="function">
    <text evidence="7 10 11">Participates actively in the response to hyperosmotic and heat shock by preventing the aggregation of stress-denatured proteins, in association with DnaK and GrpE. It is the nucleotide exchange factor for DnaK and may function as a thermosensor. Unfolded proteins bind initially to DnaJ; upon interaction with the DnaJ-bound protein, DnaK hydrolyzes its bound ATP, resulting in the formation of a stable complex. GrpE releases ADP from DnaK; ATP binding to DnaK triggers the release of the substrate protein, thus completing the reaction cycle. Several rounds of ATP-dependent interactions between DnaJ, DnaK and GrpE are required for fully efficient folding.</text>
</comment>
<gene>
    <name evidence="10" type="primary">grpE</name>
    <name evidence="14" type="ORF">B0T45_00720</name>
</gene>
<keyword evidence="5 10" id="KW-0346">Stress response</keyword>
<evidence type="ECO:0000313" key="14">
    <source>
        <dbReference type="EMBL" id="OQS44157.1"/>
    </source>
</evidence>
<name>A0A1W0DAZ2_9NEIS</name>
<dbReference type="AlphaFoldDB" id="A0A1W0DAZ2"/>
<evidence type="ECO:0000256" key="9">
    <source>
        <dbReference type="ARBA" id="ARBA00076414"/>
    </source>
</evidence>
<evidence type="ECO:0000256" key="6">
    <source>
        <dbReference type="ARBA" id="ARBA00023186"/>
    </source>
</evidence>
<dbReference type="GO" id="GO:0042803">
    <property type="term" value="F:protein homodimerization activity"/>
    <property type="evidence" value="ECO:0007669"/>
    <property type="project" value="InterPro"/>
</dbReference>
<evidence type="ECO:0000256" key="5">
    <source>
        <dbReference type="ARBA" id="ARBA00023016"/>
    </source>
</evidence>
<proteinExistence type="inferred from homology"/>
<keyword evidence="4 10" id="KW-0963">Cytoplasm</keyword>
<dbReference type="Gene3D" id="3.90.20.20">
    <property type="match status" value="1"/>
</dbReference>
<dbReference type="EMBL" id="MUKV01000001">
    <property type="protein sequence ID" value="OQS44157.1"/>
    <property type="molecule type" value="Genomic_DNA"/>
</dbReference>
<dbReference type="FunFam" id="2.30.22.10:FF:000001">
    <property type="entry name" value="Protein GrpE"/>
    <property type="match status" value="1"/>
</dbReference>
<dbReference type="NCBIfam" id="NF010737">
    <property type="entry name" value="PRK14139.1"/>
    <property type="match status" value="1"/>
</dbReference>
<evidence type="ECO:0000256" key="4">
    <source>
        <dbReference type="ARBA" id="ARBA00022490"/>
    </source>
</evidence>
<sequence length="182" mass="19970">MQDKQNIAADAVDNDNIDATVAEQAVEQELSAEQRIAALDAEVAELKDALLRARADLENQRRRAQEDVAAAHKYAITKFAGELVSVKDYLEMALLDQSGQIDTLKMGVDMTLKQLVSAFDKAQIKDIAPQTGDKLDPHQHQAMSAEEADAEPNTIVRVMQKGYQISDRVLRPAMVVVAKAKA</sequence>
<dbReference type="Pfam" id="PF01025">
    <property type="entry name" value="GrpE"/>
    <property type="match status" value="1"/>
</dbReference>
<evidence type="ECO:0000256" key="1">
    <source>
        <dbReference type="ARBA" id="ARBA00004496"/>
    </source>
</evidence>
<dbReference type="GO" id="GO:0005829">
    <property type="term" value="C:cytosol"/>
    <property type="evidence" value="ECO:0007669"/>
    <property type="project" value="TreeGrafter"/>
</dbReference>
<evidence type="ECO:0000256" key="12">
    <source>
        <dbReference type="RuleBase" id="RU004478"/>
    </source>
</evidence>
<accession>A0A1W0DAZ2</accession>
<protein>
    <recommendedName>
        <fullName evidence="8 10">Protein GrpE</fullName>
    </recommendedName>
    <alternativeName>
        <fullName evidence="9 10">HSP-70 cofactor</fullName>
    </alternativeName>
</protein>
<evidence type="ECO:0000256" key="7">
    <source>
        <dbReference type="ARBA" id="ARBA00053401"/>
    </source>
</evidence>
<keyword evidence="6 10" id="KW-0143">Chaperone</keyword>
<dbReference type="Proteomes" id="UP000192721">
    <property type="component" value="Unassembled WGS sequence"/>
</dbReference>
<evidence type="ECO:0000256" key="10">
    <source>
        <dbReference type="HAMAP-Rule" id="MF_01151"/>
    </source>
</evidence>
<dbReference type="GO" id="GO:0000774">
    <property type="term" value="F:adenyl-nucleotide exchange factor activity"/>
    <property type="evidence" value="ECO:0007669"/>
    <property type="project" value="InterPro"/>
</dbReference>
<dbReference type="NCBIfam" id="NF010738">
    <property type="entry name" value="PRK14140.1"/>
    <property type="match status" value="1"/>
</dbReference>
<evidence type="ECO:0000256" key="11">
    <source>
        <dbReference type="RuleBase" id="RU000639"/>
    </source>
</evidence>
<dbReference type="PANTHER" id="PTHR21237:SF23">
    <property type="entry name" value="GRPE PROTEIN HOMOLOG, MITOCHONDRIAL"/>
    <property type="match status" value="1"/>
</dbReference>
<evidence type="ECO:0000256" key="8">
    <source>
        <dbReference type="ARBA" id="ARBA00072274"/>
    </source>
</evidence>
<dbReference type="HAMAP" id="MF_01151">
    <property type="entry name" value="GrpE"/>
    <property type="match status" value="1"/>
</dbReference>
<dbReference type="InterPro" id="IPR009012">
    <property type="entry name" value="GrpE_head"/>
</dbReference>
<comment type="caution">
    <text evidence="14">The sequence shown here is derived from an EMBL/GenBank/DDBJ whole genome shotgun (WGS) entry which is preliminary data.</text>
</comment>